<name>A0A6G0VTU4_APHCR</name>
<feature type="domain" description="DUF4806" evidence="2">
    <location>
        <begin position="375"/>
        <end position="444"/>
    </location>
</feature>
<dbReference type="PANTHER" id="PTHR34153:SF2">
    <property type="entry name" value="SI:CH211-262H13.3-RELATED"/>
    <property type="match status" value="1"/>
</dbReference>
<dbReference type="InterPro" id="IPR032071">
    <property type="entry name" value="DUF4806"/>
</dbReference>
<feature type="compositionally biased region" description="Low complexity" evidence="1">
    <location>
        <begin position="223"/>
        <end position="237"/>
    </location>
</feature>
<evidence type="ECO:0000259" key="2">
    <source>
        <dbReference type="Pfam" id="PF16064"/>
    </source>
</evidence>
<keyword evidence="4" id="KW-1185">Reference proteome</keyword>
<organism evidence="3 4">
    <name type="scientific">Aphis craccivora</name>
    <name type="common">Cowpea aphid</name>
    <dbReference type="NCBI Taxonomy" id="307492"/>
    <lineage>
        <taxon>Eukaryota</taxon>
        <taxon>Metazoa</taxon>
        <taxon>Ecdysozoa</taxon>
        <taxon>Arthropoda</taxon>
        <taxon>Hexapoda</taxon>
        <taxon>Insecta</taxon>
        <taxon>Pterygota</taxon>
        <taxon>Neoptera</taxon>
        <taxon>Paraneoptera</taxon>
        <taxon>Hemiptera</taxon>
        <taxon>Sternorrhyncha</taxon>
        <taxon>Aphidomorpha</taxon>
        <taxon>Aphidoidea</taxon>
        <taxon>Aphididae</taxon>
        <taxon>Aphidini</taxon>
        <taxon>Aphis</taxon>
        <taxon>Aphis</taxon>
    </lineage>
</organism>
<dbReference type="AlphaFoldDB" id="A0A6G0VTU4"/>
<gene>
    <name evidence="3" type="ORF">FWK35_00026762</name>
</gene>
<accession>A0A6G0VTU4</accession>
<proteinExistence type="predicted"/>
<sequence length="448" mass="51924">INMESTLYSVVYFNDDNTVECVPKSWIKNGTCAWPSKHNNVRKMIEQNCIPNKNEFNYYKIRELCSNIKTLAEAQFKARKAQFTSDLSDNDYSKKKKLKKKIPNSTECPIYSDSDSNDMFIIPDNEKKNKNIKESMVHKSVTLQTQEIQRQMCNDNMDPVDQNMSENQLYLMNSQSEIMNNSSVQLKYHESSTPPIKQKGNKTLISETYNELQGNLFEKGSGWSPSPLKKLWSPSPKKSQDPQAIINMADKVQRNLFGKSRSSPSPSNIQWSSPKRKKVNILNNMVSSHENFVKSSTNKNKSLNSPNEDYITNDIEFKKQILRNIMYLKVEIKHIVTNQSEMLEKLQTIEKELQQERPHHHTKNVEFNNYMADYHLPIDNEDDLNILDEKTLNDQEFKNNLIKELSCTGGKNVKSAIKRIMSKLFSNSFLSQYSFSGKKGKKNFVIYD</sequence>
<dbReference type="PANTHER" id="PTHR34153">
    <property type="entry name" value="SI:CH211-262H13.3-RELATED-RELATED"/>
    <property type="match status" value="1"/>
</dbReference>
<feature type="non-terminal residue" evidence="3">
    <location>
        <position position="1"/>
    </location>
</feature>
<evidence type="ECO:0000313" key="3">
    <source>
        <dbReference type="EMBL" id="KAF0709403.1"/>
    </source>
</evidence>
<comment type="caution">
    <text evidence="3">The sequence shown here is derived from an EMBL/GenBank/DDBJ whole genome shotgun (WGS) entry which is preliminary data.</text>
</comment>
<protein>
    <submittedName>
        <fullName evidence="3">DUF4806 domain-containing protein</fullName>
    </submittedName>
</protein>
<dbReference type="EMBL" id="VUJU01011921">
    <property type="protein sequence ID" value="KAF0709403.1"/>
    <property type="molecule type" value="Genomic_DNA"/>
</dbReference>
<dbReference type="OrthoDB" id="6613348at2759"/>
<evidence type="ECO:0000313" key="4">
    <source>
        <dbReference type="Proteomes" id="UP000478052"/>
    </source>
</evidence>
<dbReference type="Proteomes" id="UP000478052">
    <property type="component" value="Unassembled WGS sequence"/>
</dbReference>
<reference evidence="3 4" key="1">
    <citation type="submission" date="2019-08" db="EMBL/GenBank/DDBJ databases">
        <title>Whole genome of Aphis craccivora.</title>
        <authorList>
            <person name="Voronova N.V."/>
            <person name="Shulinski R.S."/>
            <person name="Bandarenka Y.V."/>
            <person name="Zhorov D.G."/>
            <person name="Warner D."/>
        </authorList>
    </citation>
    <scope>NUCLEOTIDE SEQUENCE [LARGE SCALE GENOMIC DNA]</scope>
    <source>
        <strain evidence="3">180601</strain>
        <tissue evidence="3">Whole Body</tissue>
    </source>
</reference>
<feature type="region of interest" description="Disordered" evidence="1">
    <location>
        <begin position="220"/>
        <end position="241"/>
    </location>
</feature>
<evidence type="ECO:0000256" key="1">
    <source>
        <dbReference type="SAM" id="MobiDB-lite"/>
    </source>
</evidence>
<dbReference type="Pfam" id="PF16064">
    <property type="entry name" value="DUF4806"/>
    <property type="match status" value="1"/>
</dbReference>